<organism evidence="3 4">
    <name type="scientific">Chitiniphilus purpureus</name>
    <dbReference type="NCBI Taxonomy" id="2981137"/>
    <lineage>
        <taxon>Bacteria</taxon>
        <taxon>Pseudomonadati</taxon>
        <taxon>Pseudomonadota</taxon>
        <taxon>Betaproteobacteria</taxon>
        <taxon>Neisseriales</taxon>
        <taxon>Chitinibacteraceae</taxon>
        <taxon>Chitiniphilus</taxon>
    </lineage>
</organism>
<dbReference type="PANTHER" id="PTHR37828">
    <property type="entry name" value="GSR2449 PROTEIN"/>
    <property type="match status" value="1"/>
</dbReference>
<evidence type="ECO:0000313" key="3">
    <source>
        <dbReference type="EMBL" id="UXY16682.1"/>
    </source>
</evidence>
<accession>A0ABY6DRM9</accession>
<proteinExistence type="inferred from homology"/>
<dbReference type="SUPFAM" id="SSF54909">
    <property type="entry name" value="Dimeric alpha+beta barrel"/>
    <property type="match status" value="1"/>
</dbReference>
<dbReference type="EMBL" id="CP106753">
    <property type="protein sequence ID" value="UXY16682.1"/>
    <property type="molecule type" value="Genomic_DNA"/>
</dbReference>
<dbReference type="Gene3D" id="3.30.70.1060">
    <property type="entry name" value="Dimeric alpha+beta barrel"/>
    <property type="match status" value="1"/>
</dbReference>
<dbReference type="InterPro" id="IPR011008">
    <property type="entry name" value="Dimeric_a/b-barrel"/>
</dbReference>
<dbReference type="Proteomes" id="UP001061302">
    <property type="component" value="Chromosome"/>
</dbReference>
<comment type="similarity">
    <text evidence="1">Belongs to the YciI family.</text>
</comment>
<evidence type="ECO:0000313" key="4">
    <source>
        <dbReference type="Proteomes" id="UP001061302"/>
    </source>
</evidence>
<gene>
    <name evidence="3" type="ORF">N8I74_06585</name>
</gene>
<name>A0ABY6DRM9_9NEIS</name>
<protein>
    <recommendedName>
        <fullName evidence="2">YCII-related domain-containing protein</fullName>
    </recommendedName>
</protein>
<feature type="domain" description="YCII-related" evidence="2">
    <location>
        <begin position="2"/>
        <end position="74"/>
    </location>
</feature>
<evidence type="ECO:0000259" key="2">
    <source>
        <dbReference type="Pfam" id="PF03795"/>
    </source>
</evidence>
<keyword evidence="4" id="KW-1185">Reference proteome</keyword>
<evidence type="ECO:0000256" key="1">
    <source>
        <dbReference type="ARBA" id="ARBA00007689"/>
    </source>
</evidence>
<dbReference type="RefSeq" id="WP_263126066.1">
    <property type="nucleotide sequence ID" value="NZ_CP106753.1"/>
</dbReference>
<reference evidence="3" key="1">
    <citation type="submission" date="2022-10" db="EMBL/GenBank/DDBJ databases">
        <title>Chitiniphilus purpureus sp. nov., a novel chitin-degrading bacterium isolated from crawfish pond sediment.</title>
        <authorList>
            <person name="Li K."/>
        </authorList>
    </citation>
    <scope>NUCLEOTIDE SEQUENCE</scope>
    <source>
        <strain evidence="3">CD1</strain>
    </source>
</reference>
<sequence>MYVIFLRFSPKRVQAAQWLAGHRQWLQQGLDDGIFLAAGSLEDGKGGAIVATSVEQGALTARIEQDPFVVHGIVTPEVHAIAPSLVSPGFAELLSGAKP</sequence>
<dbReference type="InterPro" id="IPR005545">
    <property type="entry name" value="YCII"/>
</dbReference>
<dbReference type="Pfam" id="PF03795">
    <property type="entry name" value="YCII"/>
    <property type="match status" value="1"/>
</dbReference>
<dbReference type="PANTHER" id="PTHR37828:SF1">
    <property type="entry name" value="YCII-RELATED DOMAIN-CONTAINING PROTEIN"/>
    <property type="match status" value="1"/>
</dbReference>